<reference evidence="2" key="1">
    <citation type="submission" date="2023-03" db="EMBL/GenBank/DDBJ databases">
        <title>Massive genome expansion in bonnet fungi (Mycena s.s.) driven by repeated elements and novel gene families across ecological guilds.</title>
        <authorList>
            <consortium name="Lawrence Berkeley National Laboratory"/>
            <person name="Harder C.B."/>
            <person name="Miyauchi S."/>
            <person name="Viragh M."/>
            <person name="Kuo A."/>
            <person name="Thoen E."/>
            <person name="Andreopoulos B."/>
            <person name="Lu D."/>
            <person name="Skrede I."/>
            <person name="Drula E."/>
            <person name="Henrissat B."/>
            <person name="Morin E."/>
            <person name="Kohler A."/>
            <person name="Barry K."/>
            <person name="LaButti K."/>
            <person name="Morin E."/>
            <person name="Salamov A."/>
            <person name="Lipzen A."/>
            <person name="Mereny Z."/>
            <person name="Hegedus B."/>
            <person name="Baldrian P."/>
            <person name="Stursova M."/>
            <person name="Weitz H."/>
            <person name="Taylor A."/>
            <person name="Grigoriev I.V."/>
            <person name="Nagy L.G."/>
            <person name="Martin F."/>
            <person name="Kauserud H."/>
        </authorList>
    </citation>
    <scope>NUCLEOTIDE SEQUENCE</scope>
    <source>
        <strain evidence="2">CBHHK173m</strain>
    </source>
</reference>
<name>A0AAD6U2R9_9AGAR</name>
<keyword evidence="3" id="KW-1185">Reference proteome</keyword>
<comment type="caution">
    <text evidence="2">The sequence shown here is derived from an EMBL/GenBank/DDBJ whole genome shotgun (WGS) entry which is preliminary data.</text>
</comment>
<accession>A0AAD6U2R9</accession>
<protein>
    <submittedName>
        <fullName evidence="2">Uncharacterized protein</fullName>
    </submittedName>
</protein>
<sequence>MSLAPSRTADARGLALARYREKNSEELKTKARERMARLRARRAQDPEQVEKQRLSAQLANARYREKNRKRLAVKQSLKRYDRDRREGRPHRPPPEDKDYEQLREFAIEDAWLAKMPAHIRKRNQARAAESM</sequence>
<dbReference type="AlphaFoldDB" id="A0AAD6U2R9"/>
<gene>
    <name evidence="2" type="ORF">B0H15DRAFT_801522</name>
</gene>
<dbReference type="Proteomes" id="UP001222325">
    <property type="component" value="Unassembled WGS sequence"/>
</dbReference>
<evidence type="ECO:0000313" key="2">
    <source>
        <dbReference type="EMBL" id="KAJ7086905.1"/>
    </source>
</evidence>
<organism evidence="2 3">
    <name type="scientific">Mycena belliarum</name>
    <dbReference type="NCBI Taxonomy" id="1033014"/>
    <lineage>
        <taxon>Eukaryota</taxon>
        <taxon>Fungi</taxon>
        <taxon>Dikarya</taxon>
        <taxon>Basidiomycota</taxon>
        <taxon>Agaricomycotina</taxon>
        <taxon>Agaricomycetes</taxon>
        <taxon>Agaricomycetidae</taxon>
        <taxon>Agaricales</taxon>
        <taxon>Marasmiineae</taxon>
        <taxon>Mycenaceae</taxon>
        <taxon>Mycena</taxon>
    </lineage>
</organism>
<dbReference type="EMBL" id="JARJCN010000030">
    <property type="protein sequence ID" value="KAJ7086905.1"/>
    <property type="molecule type" value="Genomic_DNA"/>
</dbReference>
<evidence type="ECO:0000256" key="1">
    <source>
        <dbReference type="SAM" id="MobiDB-lite"/>
    </source>
</evidence>
<evidence type="ECO:0000313" key="3">
    <source>
        <dbReference type="Proteomes" id="UP001222325"/>
    </source>
</evidence>
<proteinExistence type="predicted"/>
<feature type="region of interest" description="Disordered" evidence="1">
    <location>
        <begin position="59"/>
        <end position="100"/>
    </location>
</feature>